<evidence type="ECO:0000256" key="7">
    <source>
        <dbReference type="ARBA" id="ARBA00023211"/>
    </source>
</evidence>
<dbReference type="Gene3D" id="3.30.1330.100">
    <property type="entry name" value="CofE-like"/>
    <property type="match status" value="2"/>
</dbReference>
<name>A0A1H1SV34_9ACTN</name>
<organism evidence="10 11">
    <name type="scientific">Actinopolymorpha singaporensis</name>
    <dbReference type="NCBI Taxonomy" id="117157"/>
    <lineage>
        <taxon>Bacteria</taxon>
        <taxon>Bacillati</taxon>
        <taxon>Actinomycetota</taxon>
        <taxon>Actinomycetes</taxon>
        <taxon>Propionibacteriales</taxon>
        <taxon>Actinopolymorphaceae</taxon>
        <taxon>Actinopolymorpha</taxon>
    </lineage>
</organism>
<evidence type="ECO:0000313" key="11">
    <source>
        <dbReference type="Proteomes" id="UP000198983"/>
    </source>
</evidence>
<evidence type="ECO:0000259" key="9">
    <source>
        <dbReference type="Pfam" id="PF01996"/>
    </source>
</evidence>
<keyword evidence="1 10" id="KW-0436">Ligase</keyword>
<dbReference type="AlphaFoldDB" id="A0A1H1SV34"/>
<dbReference type="InterPro" id="IPR008225">
    <property type="entry name" value="F420-0_g-glutamyl_ligase"/>
</dbReference>
<dbReference type="GO" id="GO:0005525">
    <property type="term" value="F:GTP binding"/>
    <property type="evidence" value="ECO:0007669"/>
    <property type="project" value="UniProtKB-KW"/>
</dbReference>
<dbReference type="NCBIfam" id="TIGR01916">
    <property type="entry name" value="F420_cofE"/>
    <property type="match status" value="1"/>
</dbReference>
<feature type="domain" description="Coenzyme F420:L-glutamate ligase-like" evidence="9">
    <location>
        <begin position="66"/>
        <end position="209"/>
    </location>
</feature>
<dbReference type="SUPFAM" id="SSF144010">
    <property type="entry name" value="CofE-like"/>
    <property type="match status" value="1"/>
</dbReference>
<evidence type="ECO:0000313" key="10">
    <source>
        <dbReference type="EMBL" id="SDS51596.1"/>
    </source>
</evidence>
<dbReference type="STRING" id="117157.SAMN04489717_2939"/>
<evidence type="ECO:0000256" key="1">
    <source>
        <dbReference type="ARBA" id="ARBA00022598"/>
    </source>
</evidence>
<evidence type="ECO:0000256" key="8">
    <source>
        <dbReference type="SAM" id="MobiDB-lite"/>
    </source>
</evidence>
<proteinExistence type="predicted"/>
<dbReference type="Proteomes" id="UP000198983">
    <property type="component" value="Chromosome I"/>
</dbReference>
<dbReference type="GO" id="GO:0052618">
    <property type="term" value="F:coenzyme F420-0:L-glutamate ligase activity"/>
    <property type="evidence" value="ECO:0007669"/>
    <property type="project" value="TreeGrafter"/>
</dbReference>
<sequence>MSDDPRTGSILVIPVLGIPEVREGDDLAALVADHATDVRDGDVLVVSSKIVSKSEGRVVAGDDRFAAIRSETVRVVAERGPTQIVQTRHGFVMAAAGVDASNVEPGRLLLLPLDSDESARRLRRGVTERLGVRVGVVVTDTFGRPWRLGQTDLAIGAAGVRVVEEHRGRVDAYGNELVVTAPAHADEIAGAAELVKGKSAQVPVAVVRGLAALVTDEDGPGVRALVRSAEDDMFRLGAREARREALRLPVATEPLADVAVDADQVRRALSGLADTTAEPAGMTAEPGTPGRWGAVEVTEARVLKPILDALGLPSSVPVLVIVHVRADGEAGRTDVLLGAGGLRERLVRSCVVEGLACQWVPAEAAGEAVRHVLPAGAEPVGALAIGTGRNAAQNPAENGARKAAERAAQNAR</sequence>
<feature type="domain" description="Coenzyme F420:L-glutamate ligase-like" evidence="9">
    <location>
        <begin position="18"/>
        <end position="61"/>
    </location>
</feature>
<evidence type="ECO:0000256" key="5">
    <source>
        <dbReference type="ARBA" id="ARBA00022958"/>
    </source>
</evidence>
<dbReference type="InterPro" id="IPR002847">
    <property type="entry name" value="F420-0_gamma-glut_ligase-dom"/>
</dbReference>
<dbReference type="PANTHER" id="PTHR47917">
    <property type="match status" value="1"/>
</dbReference>
<feature type="region of interest" description="Disordered" evidence="8">
    <location>
        <begin position="388"/>
        <end position="412"/>
    </location>
</feature>
<keyword evidence="5" id="KW-0630">Potassium</keyword>
<evidence type="ECO:0000256" key="6">
    <source>
        <dbReference type="ARBA" id="ARBA00023134"/>
    </source>
</evidence>
<keyword evidence="4" id="KW-0460">Magnesium</keyword>
<dbReference type="PANTHER" id="PTHR47917:SF1">
    <property type="entry name" value="COENZYME F420:L-GLUTAMATE LIGASE"/>
    <property type="match status" value="1"/>
</dbReference>
<dbReference type="EMBL" id="LT629732">
    <property type="protein sequence ID" value="SDS51596.1"/>
    <property type="molecule type" value="Genomic_DNA"/>
</dbReference>
<dbReference type="RefSeq" id="WP_172804950.1">
    <property type="nucleotide sequence ID" value="NZ_LT629732.1"/>
</dbReference>
<evidence type="ECO:0000256" key="2">
    <source>
        <dbReference type="ARBA" id="ARBA00022723"/>
    </source>
</evidence>
<keyword evidence="11" id="KW-1185">Reference proteome</keyword>
<protein>
    <submittedName>
        <fullName evidence="10">Coenzyme F420-0 gamma-glutamyl ligase</fullName>
    </submittedName>
</protein>
<gene>
    <name evidence="10" type="ORF">SAMN04489717_2939</name>
</gene>
<reference evidence="10 11" key="1">
    <citation type="submission" date="2016-10" db="EMBL/GenBank/DDBJ databases">
        <authorList>
            <person name="de Groot N.N."/>
        </authorList>
    </citation>
    <scope>NUCLEOTIDE SEQUENCE [LARGE SCALE GENOMIC DNA]</scope>
    <source>
        <strain evidence="10 11">DSM 22024</strain>
    </source>
</reference>
<keyword evidence="2" id="KW-0479">Metal-binding</keyword>
<evidence type="ECO:0000256" key="3">
    <source>
        <dbReference type="ARBA" id="ARBA00022741"/>
    </source>
</evidence>
<evidence type="ECO:0000256" key="4">
    <source>
        <dbReference type="ARBA" id="ARBA00022842"/>
    </source>
</evidence>
<dbReference type="Pfam" id="PF01996">
    <property type="entry name" value="F420_ligase"/>
    <property type="match status" value="2"/>
</dbReference>
<keyword evidence="6" id="KW-0342">GTP-binding</keyword>
<dbReference type="NCBIfam" id="NF009810">
    <property type="entry name" value="PRK13294.1"/>
    <property type="match status" value="1"/>
</dbReference>
<keyword evidence="7" id="KW-0464">Manganese</keyword>
<accession>A0A1H1SV34</accession>
<keyword evidence="3" id="KW-0547">Nucleotide-binding</keyword>
<dbReference type="GO" id="GO:0046872">
    <property type="term" value="F:metal ion binding"/>
    <property type="evidence" value="ECO:0007669"/>
    <property type="project" value="UniProtKB-KW"/>
</dbReference>